<proteinExistence type="predicted"/>
<keyword evidence="1" id="KW-0472">Membrane</keyword>
<dbReference type="RefSeq" id="WP_281837750.1">
    <property type="nucleotide sequence ID" value="NZ_BSDY01000033.1"/>
</dbReference>
<protein>
    <recommendedName>
        <fullName evidence="2">SHOCT domain-containing protein</fullName>
    </recommendedName>
</protein>
<keyword evidence="1" id="KW-1133">Transmembrane helix</keyword>
<sequence>MHHMYYNNGILGWLMSIMHLAFPIIFIFILFRLFTGRDNSQNHFSGHTPRNTPLDLLKERYVKGEISREEFQRMKDEIKS</sequence>
<dbReference type="InterPro" id="IPR018649">
    <property type="entry name" value="SHOCT"/>
</dbReference>
<reference evidence="3" key="1">
    <citation type="submission" date="2022-12" db="EMBL/GenBank/DDBJ databases">
        <title>Reference genome sequencing for broad-spectrum identification of bacterial and archaeal isolates by mass spectrometry.</title>
        <authorList>
            <person name="Sekiguchi Y."/>
            <person name="Tourlousse D.M."/>
        </authorList>
    </citation>
    <scope>NUCLEOTIDE SEQUENCE</scope>
    <source>
        <strain evidence="3">10succ1</strain>
    </source>
</reference>
<organism evidence="3 4">
    <name type="scientific">Propionigenium maris DSM 9537</name>
    <dbReference type="NCBI Taxonomy" id="1123000"/>
    <lineage>
        <taxon>Bacteria</taxon>
        <taxon>Fusobacteriati</taxon>
        <taxon>Fusobacteriota</taxon>
        <taxon>Fusobacteriia</taxon>
        <taxon>Fusobacteriales</taxon>
        <taxon>Fusobacteriaceae</taxon>
        <taxon>Propionigenium</taxon>
    </lineage>
</organism>
<keyword evidence="4" id="KW-1185">Reference proteome</keyword>
<keyword evidence="1" id="KW-0812">Transmembrane</keyword>
<name>A0A9W6GPL4_9FUSO</name>
<dbReference type="Pfam" id="PF09851">
    <property type="entry name" value="SHOCT"/>
    <property type="match status" value="1"/>
</dbReference>
<evidence type="ECO:0000313" key="3">
    <source>
        <dbReference type="EMBL" id="GLI58075.1"/>
    </source>
</evidence>
<dbReference type="AlphaFoldDB" id="A0A9W6GPL4"/>
<evidence type="ECO:0000256" key="1">
    <source>
        <dbReference type="SAM" id="Phobius"/>
    </source>
</evidence>
<evidence type="ECO:0000259" key="2">
    <source>
        <dbReference type="Pfam" id="PF09851"/>
    </source>
</evidence>
<feature type="domain" description="SHOCT" evidence="2">
    <location>
        <begin position="52"/>
        <end position="78"/>
    </location>
</feature>
<gene>
    <name evidence="3" type="ORF">PM10SUCC1_35890</name>
</gene>
<feature type="transmembrane region" description="Helical" evidence="1">
    <location>
        <begin position="12"/>
        <end position="34"/>
    </location>
</feature>
<accession>A0A9W6GPL4</accession>
<dbReference type="EMBL" id="BSDY01000033">
    <property type="protein sequence ID" value="GLI58075.1"/>
    <property type="molecule type" value="Genomic_DNA"/>
</dbReference>
<comment type="caution">
    <text evidence="3">The sequence shown here is derived from an EMBL/GenBank/DDBJ whole genome shotgun (WGS) entry which is preliminary data.</text>
</comment>
<evidence type="ECO:0000313" key="4">
    <source>
        <dbReference type="Proteomes" id="UP001144471"/>
    </source>
</evidence>
<dbReference type="Proteomes" id="UP001144471">
    <property type="component" value="Unassembled WGS sequence"/>
</dbReference>